<dbReference type="GO" id="GO:0052040">
    <property type="term" value="P:symbiont-mediated perturbation of host programmed cell death"/>
    <property type="evidence" value="ECO:0007669"/>
    <property type="project" value="UniProtKB-KW"/>
</dbReference>
<reference evidence="8" key="1">
    <citation type="submission" date="2018-07" db="EMBL/GenBank/DDBJ databases">
        <title>Annotation of Aphanomyces astaci genome assembly.</title>
        <authorList>
            <person name="Studholme D.J."/>
        </authorList>
    </citation>
    <scope>NUCLEOTIDE SEQUENCE [LARGE SCALE GENOMIC DNA]</scope>
    <source>
        <strain evidence="8">Pc</strain>
    </source>
</reference>
<organism evidence="8 9">
    <name type="scientific">Aphanomyces astaci</name>
    <name type="common">Crayfish plague agent</name>
    <dbReference type="NCBI Taxonomy" id="112090"/>
    <lineage>
        <taxon>Eukaryota</taxon>
        <taxon>Sar</taxon>
        <taxon>Stramenopiles</taxon>
        <taxon>Oomycota</taxon>
        <taxon>Saprolegniomycetes</taxon>
        <taxon>Saprolegniales</taxon>
        <taxon>Verrucalvaceae</taxon>
        <taxon>Aphanomyces</taxon>
    </lineage>
</organism>
<dbReference type="InterPro" id="IPR036470">
    <property type="entry name" value="Elicitin_sf"/>
</dbReference>
<dbReference type="InterPro" id="IPR013216">
    <property type="entry name" value="Methyltransf_11"/>
</dbReference>
<dbReference type="GO" id="GO:0005576">
    <property type="term" value="C:extracellular region"/>
    <property type="evidence" value="ECO:0007669"/>
    <property type="project" value="UniProtKB-SubCell"/>
</dbReference>
<evidence type="ECO:0000256" key="6">
    <source>
        <dbReference type="SAM" id="SignalP"/>
    </source>
</evidence>
<proteinExistence type="inferred from homology"/>
<comment type="caution">
    <text evidence="8">The sequence shown here is derived from an EMBL/GenBank/DDBJ whole genome shotgun (WGS) entry which is preliminary data.</text>
</comment>
<name>A0A425DID9_APHAT</name>
<dbReference type="SMART" id="SM01187">
    <property type="entry name" value="Elicitin"/>
    <property type="match status" value="1"/>
</dbReference>
<comment type="similarity">
    <text evidence="2">Belongs to the elicitin family.</text>
</comment>
<evidence type="ECO:0000256" key="5">
    <source>
        <dbReference type="ARBA" id="ARBA00023157"/>
    </source>
</evidence>
<evidence type="ECO:0000256" key="1">
    <source>
        <dbReference type="ARBA" id="ARBA00004613"/>
    </source>
</evidence>
<dbReference type="GO" id="GO:0008757">
    <property type="term" value="F:S-adenosylmethionine-dependent methyltransferase activity"/>
    <property type="evidence" value="ECO:0007669"/>
    <property type="project" value="InterPro"/>
</dbReference>
<keyword evidence="5" id="KW-1015">Disulfide bond</keyword>
<dbReference type="VEuPathDB" id="FungiDB:H257_05877"/>
<evidence type="ECO:0000259" key="7">
    <source>
        <dbReference type="Pfam" id="PF08241"/>
    </source>
</evidence>
<gene>
    <name evidence="8" type="ORF">B5M09_006322</name>
</gene>
<dbReference type="SUPFAM" id="SSF53335">
    <property type="entry name" value="S-adenosyl-L-methionine-dependent methyltransferases"/>
    <property type="match status" value="1"/>
</dbReference>
<dbReference type="InterPro" id="IPR002200">
    <property type="entry name" value="Elicitin"/>
</dbReference>
<dbReference type="Proteomes" id="UP000284702">
    <property type="component" value="Unassembled WGS sequence"/>
</dbReference>
<feature type="domain" description="Methyltransferase type 11" evidence="7">
    <location>
        <begin position="253"/>
        <end position="326"/>
    </location>
</feature>
<dbReference type="Gene3D" id="3.40.50.150">
    <property type="entry name" value="Vaccinia Virus protein VP39"/>
    <property type="match status" value="1"/>
</dbReference>
<dbReference type="PANTHER" id="PTHR45445:SF2">
    <property type="entry name" value="METHYLTRANSFERASE TYPE 11 DOMAIN-CONTAINING PROTEIN"/>
    <property type="match status" value="1"/>
</dbReference>
<protein>
    <recommendedName>
        <fullName evidence="7">Methyltransferase type 11 domain-containing protein</fullName>
    </recommendedName>
</protein>
<dbReference type="AlphaFoldDB" id="A0A425DID9"/>
<dbReference type="EMBL" id="MZMZ02001559">
    <property type="protein sequence ID" value="RQM29019.1"/>
    <property type="molecule type" value="Genomic_DNA"/>
</dbReference>
<keyword evidence="3" id="KW-0964">Secreted</keyword>
<dbReference type="Pfam" id="PF00964">
    <property type="entry name" value="Elicitin"/>
    <property type="match status" value="1"/>
</dbReference>
<dbReference type="PRINTS" id="PR00948">
    <property type="entry name" value="ELICITIN"/>
</dbReference>
<dbReference type="CDD" id="cd02440">
    <property type="entry name" value="AdoMet_MTases"/>
    <property type="match status" value="1"/>
</dbReference>
<feature type="chain" id="PRO_5019122055" description="Methyltransferase type 11 domain-containing protein" evidence="6">
    <location>
        <begin position="20"/>
        <end position="401"/>
    </location>
</feature>
<keyword evidence="6" id="KW-0732">Signal</keyword>
<sequence length="401" mass="43832">MSIFLQSALLVLLMSVATSQRQNDNMIVDTQPPMLNLLEGNKPCDYPTVALVFLPYLADIQNCTTDSKYPLVPPVSYPTAEQTQALCTQPTCTTALNSLVALDLPNCTVAVPNSAPVSLDFMIRRVVASCQPPTTTTIEPVSVPVTTATSDDTATAAPLATTTSWAAGHWLPTTTVVASVFHFGDSSEVVPYSFAPADALQFLPRCVQDSVTHLPKENRRQRALEVVGIDFSHHFIEVANGIKATGSAEYEALIQGDVKQTRLAKVAADIDRSKVTFTQGDACNLDTTALGSFDLVFASNLLCRLPQPKQFLDALPSLVRPNGLLALISPYSWLEEYTPKEHWIGGTVLADGTAVDSFAEIQRLLAPHFTLVDRTQYPFLIREHDRKFQYGVSDGTFWRRV</sequence>
<evidence type="ECO:0000313" key="9">
    <source>
        <dbReference type="Proteomes" id="UP000284702"/>
    </source>
</evidence>
<evidence type="ECO:0000256" key="3">
    <source>
        <dbReference type="ARBA" id="ARBA00022525"/>
    </source>
</evidence>
<dbReference type="Gene3D" id="1.10.239.10">
    <property type="entry name" value="Elicitin domain"/>
    <property type="match status" value="1"/>
</dbReference>
<keyword evidence="4" id="KW-0928">Hypersensitive response elicitation</keyword>
<dbReference type="SUPFAM" id="SSF48647">
    <property type="entry name" value="Fungal elicitin"/>
    <property type="match status" value="1"/>
</dbReference>
<comment type="subcellular location">
    <subcellularLocation>
        <location evidence="1">Secreted</location>
    </subcellularLocation>
</comment>
<feature type="signal peptide" evidence="6">
    <location>
        <begin position="1"/>
        <end position="19"/>
    </location>
</feature>
<dbReference type="PANTHER" id="PTHR45445">
    <property type="match status" value="1"/>
</dbReference>
<dbReference type="Pfam" id="PF08241">
    <property type="entry name" value="Methyltransf_11"/>
    <property type="match status" value="1"/>
</dbReference>
<evidence type="ECO:0000256" key="4">
    <source>
        <dbReference type="ARBA" id="ARBA00022978"/>
    </source>
</evidence>
<evidence type="ECO:0000313" key="8">
    <source>
        <dbReference type="EMBL" id="RQM29019.1"/>
    </source>
</evidence>
<accession>A0A425DID9</accession>
<keyword evidence="9" id="KW-1185">Reference proteome</keyword>
<evidence type="ECO:0000256" key="2">
    <source>
        <dbReference type="ARBA" id="ARBA00009544"/>
    </source>
</evidence>
<dbReference type="InterPro" id="IPR029063">
    <property type="entry name" value="SAM-dependent_MTases_sf"/>
</dbReference>